<dbReference type="GO" id="GO:0043571">
    <property type="term" value="P:maintenance of CRISPR repeat elements"/>
    <property type="evidence" value="ECO:0007669"/>
    <property type="project" value="UniProtKB-UniRule"/>
</dbReference>
<dbReference type="Proteomes" id="UP000019253">
    <property type="component" value="Unassembled WGS sequence"/>
</dbReference>
<proteinExistence type="inferred from homology"/>
<comment type="function">
    <text evidence="9">CRISPR (clustered regularly interspaced short palindromic repeat), is an adaptive immune system that provides protection against mobile genetic elements (viruses, transposable elements and conjugative plasmids). CRISPR clusters contain sequences complementary to antecedent mobile elements and target invading nucleic acids. CRISPR clusters are transcribed and processed into CRISPR RNA (crRNA). Functions as a ssRNA-specific endoribonuclease. Involved in the integration of spacer DNA into the CRISPR cassette.</text>
</comment>
<evidence type="ECO:0000256" key="4">
    <source>
        <dbReference type="ARBA" id="ARBA00022723"/>
    </source>
</evidence>
<dbReference type="EMBL" id="AODD01000006">
    <property type="protein sequence ID" value="EUJ23991.1"/>
    <property type="molecule type" value="Genomic_DNA"/>
</dbReference>
<keyword evidence="5 9" id="KW-0255">Endonuclease</keyword>
<name>W7BLS4_9LIST</name>
<evidence type="ECO:0000313" key="10">
    <source>
        <dbReference type="EMBL" id="EUJ23991.1"/>
    </source>
</evidence>
<keyword evidence="6 9" id="KW-0378">Hydrolase</keyword>
<evidence type="ECO:0000256" key="7">
    <source>
        <dbReference type="ARBA" id="ARBA00022842"/>
    </source>
</evidence>
<dbReference type="PATRIC" id="fig|1265819.5.peg.1308"/>
<protein>
    <recommendedName>
        <fullName evidence="9">CRISPR-associated endoribonuclease Cas2</fullName>
        <ecNumber evidence="9">3.1.-.-</ecNumber>
    </recommendedName>
</protein>
<comment type="cofactor">
    <cofactor evidence="1 9">
        <name>Mg(2+)</name>
        <dbReference type="ChEBI" id="CHEBI:18420"/>
    </cofactor>
</comment>
<comment type="subunit">
    <text evidence="9">Homodimer, forms a heterotetramer with a Cas1 homodimer.</text>
</comment>
<gene>
    <name evidence="9" type="primary">cas2</name>
    <name evidence="10" type="ORF">PGRAN_06536</name>
</gene>
<keyword evidence="3 9" id="KW-0540">Nuclease</keyword>
<reference evidence="10 11" key="1">
    <citation type="journal article" date="2014" name="Int. J. Syst. Evol. Microbiol.">
        <title>Listeria floridensis sp. nov., Listeria aquatica sp. nov., Listeria cornellensis sp. nov., Listeria riparia sp. nov. and Listeria grandensis sp. nov., from agricultural and natural environments.</title>
        <authorList>
            <person name="den Bakker H.C."/>
            <person name="Warchocki S."/>
            <person name="Wright E.M."/>
            <person name="Allred A.F."/>
            <person name="Ahlstrom C."/>
            <person name="Manuel C.S."/>
            <person name="Stasiewicz M.J."/>
            <person name="Burrell A."/>
            <person name="Roof S."/>
            <person name="Strawn L."/>
            <person name="Fortes E.D."/>
            <person name="Nightingale K.K."/>
            <person name="Kephart D."/>
            <person name="Wiedmann M."/>
        </authorList>
    </citation>
    <scope>NUCLEOTIDE SEQUENCE [LARGE SCALE GENOMIC DNA]</scope>
    <source>
        <strain evidence="11">FSL F6-971</strain>
    </source>
</reference>
<dbReference type="HAMAP" id="MF_01471">
    <property type="entry name" value="Cas2"/>
    <property type="match status" value="1"/>
</dbReference>
<comment type="caution">
    <text evidence="10">The sequence shown here is derived from an EMBL/GenBank/DDBJ whole genome shotgun (WGS) entry which is preliminary data.</text>
</comment>
<evidence type="ECO:0000256" key="6">
    <source>
        <dbReference type="ARBA" id="ARBA00022801"/>
    </source>
</evidence>
<evidence type="ECO:0000256" key="9">
    <source>
        <dbReference type="HAMAP-Rule" id="MF_01471"/>
    </source>
</evidence>
<dbReference type="PANTHER" id="PTHR34405">
    <property type="entry name" value="CRISPR-ASSOCIATED ENDORIBONUCLEASE CAS2"/>
    <property type="match status" value="1"/>
</dbReference>
<keyword evidence="11" id="KW-1185">Reference proteome</keyword>
<dbReference type="GO" id="GO:0051607">
    <property type="term" value="P:defense response to virus"/>
    <property type="evidence" value="ECO:0007669"/>
    <property type="project" value="UniProtKB-UniRule"/>
</dbReference>
<dbReference type="InterPro" id="IPR021127">
    <property type="entry name" value="CRISPR_associated_Cas2"/>
</dbReference>
<dbReference type="PANTHER" id="PTHR34405:SF1">
    <property type="entry name" value="CRISPR-ASSOCIATED ENDORIBONUCLEASE CAS2"/>
    <property type="match status" value="1"/>
</dbReference>
<keyword evidence="7 9" id="KW-0460">Magnesium</keyword>
<accession>W7BLS4</accession>
<dbReference type="EC" id="3.1.-.-" evidence="9"/>
<evidence type="ECO:0000313" key="11">
    <source>
        <dbReference type="Proteomes" id="UP000019253"/>
    </source>
</evidence>
<dbReference type="SUPFAM" id="SSF143430">
    <property type="entry name" value="TTP0101/SSO1404-like"/>
    <property type="match status" value="1"/>
</dbReference>
<feature type="binding site" evidence="9">
    <location>
        <position position="10"/>
    </location>
    <ligand>
        <name>Mg(2+)</name>
        <dbReference type="ChEBI" id="CHEBI:18420"/>
        <note>catalytic</note>
    </ligand>
</feature>
<dbReference type="GO" id="GO:0016787">
    <property type="term" value="F:hydrolase activity"/>
    <property type="evidence" value="ECO:0007669"/>
    <property type="project" value="UniProtKB-KW"/>
</dbReference>
<dbReference type="InterPro" id="IPR019199">
    <property type="entry name" value="Virulence_VapD/CRISPR_Cas2"/>
</dbReference>
<dbReference type="NCBIfam" id="TIGR01573">
    <property type="entry name" value="cas2"/>
    <property type="match status" value="1"/>
</dbReference>
<comment type="similarity">
    <text evidence="2 9">Belongs to the CRISPR-associated endoribonuclease Cas2 protein family.</text>
</comment>
<sequence length="97" mass="11727">MVNGDVYYLDLRYSTGQWWRKSIAKHFLKICKKYLTHVQKSVFEGEITPPLLVKLRMELDQYIREEEDSVIVFSSRQERWLEKEFWGAADEKTSNFF</sequence>
<evidence type="ECO:0000256" key="5">
    <source>
        <dbReference type="ARBA" id="ARBA00022759"/>
    </source>
</evidence>
<evidence type="ECO:0000256" key="2">
    <source>
        <dbReference type="ARBA" id="ARBA00009959"/>
    </source>
</evidence>
<dbReference type="CDD" id="cd09725">
    <property type="entry name" value="Cas2_I_II_III"/>
    <property type="match status" value="1"/>
</dbReference>
<evidence type="ECO:0000256" key="1">
    <source>
        <dbReference type="ARBA" id="ARBA00001946"/>
    </source>
</evidence>
<keyword evidence="4 9" id="KW-0479">Metal-binding</keyword>
<dbReference type="AlphaFoldDB" id="W7BLS4"/>
<dbReference type="GO" id="GO:0004521">
    <property type="term" value="F:RNA endonuclease activity"/>
    <property type="evidence" value="ECO:0007669"/>
    <property type="project" value="InterPro"/>
</dbReference>
<dbReference type="STRING" id="1265819.PGRAN_06536"/>
<organism evidence="10 11">
    <name type="scientific">Listeria grandensis FSL F6-0971</name>
    <dbReference type="NCBI Taxonomy" id="1265819"/>
    <lineage>
        <taxon>Bacteria</taxon>
        <taxon>Bacillati</taxon>
        <taxon>Bacillota</taxon>
        <taxon>Bacilli</taxon>
        <taxon>Bacillales</taxon>
        <taxon>Listeriaceae</taxon>
        <taxon>Listeria</taxon>
    </lineage>
</organism>
<dbReference type="Gene3D" id="3.30.70.240">
    <property type="match status" value="1"/>
</dbReference>
<evidence type="ECO:0000256" key="8">
    <source>
        <dbReference type="ARBA" id="ARBA00023118"/>
    </source>
</evidence>
<evidence type="ECO:0000256" key="3">
    <source>
        <dbReference type="ARBA" id="ARBA00022722"/>
    </source>
</evidence>
<dbReference type="Pfam" id="PF09827">
    <property type="entry name" value="CRISPR_Cas2"/>
    <property type="match status" value="1"/>
</dbReference>
<keyword evidence="8 9" id="KW-0051">Antiviral defense</keyword>
<dbReference type="GO" id="GO:0046872">
    <property type="term" value="F:metal ion binding"/>
    <property type="evidence" value="ECO:0007669"/>
    <property type="project" value="UniProtKB-UniRule"/>
</dbReference>